<gene>
    <name evidence="6" type="ORF">IAA73_02385</name>
</gene>
<name>A0A9D9N3N2_9BACT</name>
<dbReference type="Gene3D" id="2.40.50.100">
    <property type="match status" value="1"/>
</dbReference>
<accession>A0A9D9N3N2</accession>
<keyword evidence="2" id="KW-0175">Coiled coil</keyword>
<feature type="domain" description="Multidrug resistance protein MdtA-like beta-barrel" evidence="5">
    <location>
        <begin position="203"/>
        <end position="277"/>
    </location>
</feature>
<sequence length="364" mass="39521">MKKLMGILGAMFLLVACQNSGQQKQASYYNTLVTDTASCVLYSNYTATISGKQYVDIRPQVSGVITDICINEGAHVKKGQLLFVIDQVPYKAALETAEANVKTARAKLETVKLTAESKQALYDRQVVSLFDLQTARNSLAEAEAELAQAKAQEINARNDLSYTEIRSPVDGVASMIPYRVGALVSSTITEPLVSVADDSEIYAYFSLTETQILDLMQLYGSLEQALRNMPAVGFKLSNGKMYPHEGRIDAISGTVDASTGAVVLRAVFPNSEGWLRNGGNGTVILPTSRQGVIIIPQAATYEIQNKTFVYKVVGGYTQSTEIDVFKLNDGQNYIVESGLEVGDTLIAEGAGLLRDSVWVKTNQE</sequence>
<dbReference type="PROSITE" id="PS51257">
    <property type="entry name" value="PROKAR_LIPOPROTEIN"/>
    <property type="match status" value="1"/>
</dbReference>
<dbReference type="NCBIfam" id="TIGR01730">
    <property type="entry name" value="RND_mfp"/>
    <property type="match status" value="1"/>
</dbReference>
<dbReference type="GO" id="GO:0046677">
    <property type="term" value="P:response to antibiotic"/>
    <property type="evidence" value="ECO:0007669"/>
    <property type="project" value="TreeGrafter"/>
</dbReference>
<dbReference type="SUPFAM" id="SSF111369">
    <property type="entry name" value="HlyD-like secretion proteins"/>
    <property type="match status" value="1"/>
</dbReference>
<evidence type="ECO:0000259" key="4">
    <source>
        <dbReference type="Pfam" id="PF25917"/>
    </source>
</evidence>
<dbReference type="Pfam" id="PF25917">
    <property type="entry name" value="BSH_RND"/>
    <property type="match status" value="1"/>
</dbReference>
<feature type="coiled-coil region" evidence="2">
    <location>
        <begin position="94"/>
        <end position="159"/>
    </location>
</feature>
<evidence type="ECO:0000313" key="6">
    <source>
        <dbReference type="EMBL" id="MBO8459167.1"/>
    </source>
</evidence>
<dbReference type="PANTHER" id="PTHR30158:SF23">
    <property type="entry name" value="MULTIDRUG RESISTANCE PROTEIN MEXA"/>
    <property type="match status" value="1"/>
</dbReference>
<dbReference type="AlphaFoldDB" id="A0A9D9N3N2"/>
<dbReference type="InterPro" id="IPR006143">
    <property type="entry name" value="RND_pump_MFP"/>
</dbReference>
<comment type="caution">
    <text evidence="6">The sequence shown here is derived from an EMBL/GenBank/DDBJ whole genome shotgun (WGS) entry which is preliminary data.</text>
</comment>
<dbReference type="GO" id="GO:0030313">
    <property type="term" value="C:cell envelope"/>
    <property type="evidence" value="ECO:0007669"/>
    <property type="project" value="UniProtKB-SubCell"/>
</dbReference>
<proteinExistence type="inferred from homology"/>
<evidence type="ECO:0000256" key="3">
    <source>
        <dbReference type="SAM" id="SignalP"/>
    </source>
</evidence>
<dbReference type="InterPro" id="IPR058625">
    <property type="entry name" value="MdtA-like_BSH"/>
</dbReference>
<dbReference type="GO" id="GO:0015562">
    <property type="term" value="F:efflux transmembrane transporter activity"/>
    <property type="evidence" value="ECO:0007669"/>
    <property type="project" value="InterPro"/>
</dbReference>
<feature type="chain" id="PRO_5038714754" evidence="3">
    <location>
        <begin position="22"/>
        <end position="364"/>
    </location>
</feature>
<dbReference type="GO" id="GO:0005886">
    <property type="term" value="C:plasma membrane"/>
    <property type="evidence" value="ECO:0007669"/>
    <property type="project" value="TreeGrafter"/>
</dbReference>
<evidence type="ECO:0000313" key="7">
    <source>
        <dbReference type="Proteomes" id="UP000823641"/>
    </source>
</evidence>
<comment type="similarity">
    <text evidence="1">Belongs to the membrane fusion protein (MFP) (TC 8.A.1) family.</text>
</comment>
<dbReference type="PANTHER" id="PTHR30158">
    <property type="entry name" value="ACRA/E-RELATED COMPONENT OF DRUG EFFLUX TRANSPORTER"/>
    <property type="match status" value="1"/>
</dbReference>
<protein>
    <submittedName>
        <fullName evidence="6">Efflux RND transporter periplasmic adaptor subunit</fullName>
    </submittedName>
</protein>
<dbReference type="Gene3D" id="2.40.420.20">
    <property type="match status" value="1"/>
</dbReference>
<dbReference type="Pfam" id="PF25944">
    <property type="entry name" value="Beta-barrel_RND"/>
    <property type="match status" value="1"/>
</dbReference>
<feature type="signal peptide" evidence="3">
    <location>
        <begin position="1"/>
        <end position="21"/>
    </location>
</feature>
<dbReference type="InterPro" id="IPR058626">
    <property type="entry name" value="MdtA-like_b-barrel"/>
</dbReference>
<dbReference type="EMBL" id="JADIMG010000026">
    <property type="protein sequence ID" value="MBO8459167.1"/>
    <property type="molecule type" value="Genomic_DNA"/>
</dbReference>
<evidence type="ECO:0000256" key="2">
    <source>
        <dbReference type="SAM" id="Coils"/>
    </source>
</evidence>
<dbReference type="Gene3D" id="1.10.287.470">
    <property type="entry name" value="Helix hairpin bin"/>
    <property type="match status" value="1"/>
</dbReference>
<dbReference type="Gene3D" id="2.40.30.170">
    <property type="match status" value="1"/>
</dbReference>
<organism evidence="6 7">
    <name type="scientific">Candidatus Gallipaludibacter merdavium</name>
    <dbReference type="NCBI Taxonomy" id="2840839"/>
    <lineage>
        <taxon>Bacteria</taxon>
        <taxon>Pseudomonadati</taxon>
        <taxon>Bacteroidota</taxon>
        <taxon>Bacteroidia</taxon>
        <taxon>Bacteroidales</taxon>
        <taxon>Candidatus Gallipaludibacter</taxon>
    </lineage>
</organism>
<evidence type="ECO:0000259" key="5">
    <source>
        <dbReference type="Pfam" id="PF25944"/>
    </source>
</evidence>
<reference evidence="6" key="2">
    <citation type="journal article" date="2021" name="PeerJ">
        <title>Extensive microbial diversity within the chicken gut microbiome revealed by metagenomics and culture.</title>
        <authorList>
            <person name="Gilroy R."/>
            <person name="Ravi A."/>
            <person name="Getino M."/>
            <person name="Pursley I."/>
            <person name="Horton D.L."/>
            <person name="Alikhan N.F."/>
            <person name="Baker D."/>
            <person name="Gharbi K."/>
            <person name="Hall N."/>
            <person name="Watson M."/>
            <person name="Adriaenssens E.M."/>
            <person name="Foster-Nyarko E."/>
            <person name="Jarju S."/>
            <person name="Secka A."/>
            <person name="Antonio M."/>
            <person name="Oren A."/>
            <person name="Chaudhuri R.R."/>
            <person name="La Ragione R."/>
            <person name="Hildebrand F."/>
            <person name="Pallen M.J."/>
        </authorList>
    </citation>
    <scope>NUCLEOTIDE SEQUENCE</scope>
    <source>
        <strain evidence="6">G3-3990</strain>
    </source>
</reference>
<dbReference type="Proteomes" id="UP000823641">
    <property type="component" value="Unassembled WGS sequence"/>
</dbReference>
<feature type="domain" description="Multidrug resistance protein MdtA-like barrel-sandwich hybrid" evidence="4">
    <location>
        <begin position="54"/>
        <end position="194"/>
    </location>
</feature>
<evidence type="ECO:0000256" key="1">
    <source>
        <dbReference type="ARBA" id="ARBA00009477"/>
    </source>
</evidence>
<reference evidence="6" key="1">
    <citation type="submission" date="2020-10" db="EMBL/GenBank/DDBJ databases">
        <authorList>
            <person name="Gilroy R."/>
        </authorList>
    </citation>
    <scope>NUCLEOTIDE SEQUENCE</scope>
    <source>
        <strain evidence="6">G3-3990</strain>
    </source>
</reference>
<keyword evidence="3" id="KW-0732">Signal</keyword>